<keyword evidence="3" id="KW-1185">Reference proteome</keyword>
<reference evidence="2" key="1">
    <citation type="journal article" date="2022" name="Int. J. Mol. Sci.">
        <title>Draft Genome of Tanacetum Coccineum: Genomic Comparison of Closely Related Tanacetum-Family Plants.</title>
        <authorList>
            <person name="Yamashiro T."/>
            <person name="Shiraishi A."/>
            <person name="Nakayama K."/>
            <person name="Satake H."/>
        </authorList>
    </citation>
    <scope>NUCLEOTIDE SEQUENCE</scope>
</reference>
<accession>A0ABQ5I7U6</accession>
<feature type="coiled-coil region" evidence="1">
    <location>
        <begin position="104"/>
        <end position="178"/>
    </location>
</feature>
<proteinExistence type="predicted"/>
<gene>
    <name evidence="2" type="ORF">Tco_1091319</name>
</gene>
<keyword evidence="1" id="KW-0175">Coiled coil</keyword>
<organism evidence="2 3">
    <name type="scientific">Tanacetum coccineum</name>
    <dbReference type="NCBI Taxonomy" id="301880"/>
    <lineage>
        <taxon>Eukaryota</taxon>
        <taxon>Viridiplantae</taxon>
        <taxon>Streptophyta</taxon>
        <taxon>Embryophyta</taxon>
        <taxon>Tracheophyta</taxon>
        <taxon>Spermatophyta</taxon>
        <taxon>Magnoliopsida</taxon>
        <taxon>eudicotyledons</taxon>
        <taxon>Gunneridae</taxon>
        <taxon>Pentapetalae</taxon>
        <taxon>asterids</taxon>
        <taxon>campanulids</taxon>
        <taxon>Asterales</taxon>
        <taxon>Asteraceae</taxon>
        <taxon>Asteroideae</taxon>
        <taxon>Anthemideae</taxon>
        <taxon>Anthemidinae</taxon>
        <taxon>Tanacetum</taxon>
    </lineage>
</organism>
<evidence type="ECO:0000313" key="3">
    <source>
        <dbReference type="Proteomes" id="UP001151760"/>
    </source>
</evidence>
<dbReference type="EMBL" id="BQNB010020424">
    <property type="protein sequence ID" value="GJT95801.1"/>
    <property type="molecule type" value="Genomic_DNA"/>
</dbReference>
<protein>
    <submittedName>
        <fullName evidence="2">Uncharacterized protein</fullName>
    </submittedName>
</protein>
<sequence length="212" mass="24374">MAESQFNKFKEDNLRKWMLAEAQEAGQILDEEQLAFLASPGISEALVAFDLLRDALSAIFGLSELKESQDAVIHDTNSSAPNDLLVLYLVEQMTDHVAHLDKENQANKMVNESLTAELERYKERVAIFEQRQNVDLKKREKLIDSQMDDLIQNRNTKLAAFQQEIDTLKETLSNHVKEEESLSKTLTVFKTESKEKESKYIDKKIVLEKQNK</sequence>
<dbReference type="Proteomes" id="UP001151760">
    <property type="component" value="Unassembled WGS sequence"/>
</dbReference>
<reference evidence="2" key="2">
    <citation type="submission" date="2022-01" db="EMBL/GenBank/DDBJ databases">
        <authorList>
            <person name="Yamashiro T."/>
            <person name="Shiraishi A."/>
            <person name="Satake H."/>
            <person name="Nakayama K."/>
        </authorList>
    </citation>
    <scope>NUCLEOTIDE SEQUENCE</scope>
</reference>
<evidence type="ECO:0000313" key="2">
    <source>
        <dbReference type="EMBL" id="GJT95801.1"/>
    </source>
</evidence>
<evidence type="ECO:0000256" key="1">
    <source>
        <dbReference type="SAM" id="Coils"/>
    </source>
</evidence>
<name>A0ABQ5I7U6_9ASTR</name>
<comment type="caution">
    <text evidence="2">The sequence shown here is derived from an EMBL/GenBank/DDBJ whole genome shotgun (WGS) entry which is preliminary data.</text>
</comment>